<evidence type="ECO:0000313" key="2">
    <source>
        <dbReference type="EMBL" id="PHT43316.1"/>
    </source>
</evidence>
<dbReference type="AlphaFoldDB" id="A0A2G2WDH2"/>
<evidence type="ECO:0000256" key="1">
    <source>
        <dbReference type="SAM" id="MobiDB-lite"/>
    </source>
</evidence>
<feature type="region of interest" description="Disordered" evidence="1">
    <location>
        <begin position="72"/>
        <end position="93"/>
    </location>
</feature>
<evidence type="ECO:0000313" key="3">
    <source>
        <dbReference type="Proteomes" id="UP000224567"/>
    </source>
</evidence>
<dbReference type="Proteomes" id="UP000224567">
    <property type="component" value="Unassembled WGS sequence"/>
</dbReference>
<reference evidence="3" key="2">
    <citation type="journal article" date="2017" name="J. Anim. Genet.">
        <title>Multiple reference genome sequences of hot pepper reveal the massive evolution of plant disease resistance genes by retroduplication.</title>
        <authorList>
            <person name="Kim S."/>
            <person name="Park J."/>
            <person name="Yeom S.-I."/>
            <person name="Kim Y.-M."/>
            <person name="Seo E."/>
            <person name="Kim K.-T."/>
            <person name="Kim M.-S."/>
            <person name="Lee J.M."/>
            <person name="Cheong K."/>
            <person name="Shin H.-S."/>
            <person name="Kim S.-B."/>
            <person name="Han K."/>
            <person name="Lee J."/>
            <person name="Park M."/>
            <person name="Lee H.-A."/>
            <person name="Lee H.-Y."/>
            <person name="Lee Y."/>
            <person name="Oh S."/>
            <person name="Lee J.H."/>
            <person name="Choi E."/>
            <person name="Choi E."/>
            <person name="Lee S.E."/>
            <person name="Jeon J."/>
            <person name="Kim H."/>
            <person name="Choi G."/>
            <person name="Song H."/>
            <person name="Lee J."/>
            <person name="Lee S.-C."/>
            <person name="Kwon J.-K."/>
            <person name="Lee H.-Y."/>
            <person name="Koo N."/>
            <person name="Hong Y."/>
            <person name="Kim R.W."/>
            <person name="Kang W.-H."/>
            <person name="Huh J.H."/>
            <person name="Kang B.-C."/>
            <person name="Yang T.-J."/>
            <person name="Lee Y.-H."/>
            <person name="Bennetzen J.L."/>
            <person name="Choi D."/>
        </authorList>
    </citation>
    <scope>NUCLEOTIDE SEQUENCE [LARGE SCALE GENOMIC DNA]</scope>
    <source>
        <strain evidence="3">cv. PBC81</strain>
    </source>
</reference>
<sequence length="291" mass="33525">MNNVGAETSPQWFSPNVDQNLSENLDGTKGFTDLHPDKTNVETDSQYLIPDELLRSINLDYIHSEKVVQHDSRRKNITTHSSATHAEETTDENLNDKKSKFVIEDDCQTNKMNAGLSSKSDLHGEVDLDTEDQIITTPQIQELTTNEQRNESDWPDSQNTIPDKLLPSLNVYSSKRIIVYSSANHEFQTPVQKLRIRRPFKFKESQYTSKFASAAGSSAVHIRIFSQKHSFVYHPIDGIVNTKIVKKFMDWMFVNHLKVHAKRKEKMDHYKKSKSVIEMMHFEVETAKDKN</sequence>
<comment type="caution">
    <text evidence="2">The sequence shown here is derived from an EMBL/GenBank/DDBJ whole genome shotgun (WGS) entry which is preliminary data.</text>
</comment>
<name>A0A2G2WDH2_CAPBA</name>
<protein>
    <submittedName>
        <fullName evidence="2">Uncharacterized protein</fullName>
    </submittedName>
</protein>
<dbReference type="OrthoDB" id="10422461at2759"/>
<keyword evidence="3" id="KW-1185">Reference proteome</keyword>
<feature type="region of interest" description="Disordered" evidence="1">
    <location>
        <begin position="1"/>
        <end position="38"/>
    </location>
</feature>
<reference evidence="2 3" key="1">
    <citation type="journal article" date="2017" name="Genome Biol.">
        <title>New reference genome sequences of hot pepper reveal the massive evolution of plant disease-resistance genes by retroduplication.</title>
        <authorList>
            <person name="Kim S."/>
            <person name="Park J."/>
            <person name="Yeom S.I."/>
            <person name="Kim Y.M."/>
            <person name="Seo E."/>
            <person name="Kim K.T."/>
            <person name="Kim M.S."/>
            <person name="Lee J.M."/>
            <person name="Cheong K."/>
            <person name="Shin H.S."/>
            <person name="Kim S.B."/>
            <person name="Han K."/>
            <person name="Lee J."/>
            <person name="Park M."/>
            <person name="Lee H.A."/>
            <person name="Lee H.Y."/>
            <person name="Lee Y."/>
            <person name="Oh S."/>
            <person name="Lee J.H."/>
            <person name="Choi E."/>
            <person name="Choi E."/>
            <person name="Lee S.E."/>
            <person name="Jeon J."/>
            <person name="Kim H."/>
            <person name="Choi G."/>
            <person name="Song H."/>
            <person name="Lee J."/>
            <person name="Lee S.C."/>
            <person name="Kwon J.K."/>
            <person name="Lee H.Y."/>
            <person name="Koo N."/>
            <person name="Hong Y."/>
            <person name="Kim R.W."/>
            <person name="Kang W.H."/>
            <person name="Huh J.H."/>
            <person name="Kang B.C."/>
            <person name="Yang T.J."/>
            <person name="Lee Y.H."/>
            <person name="Bennetzen J.L."/>
            <person name="Choi D."/>
        </authorList>
    </citation>
    <scope>NUCLEOTIDE SEQUENCE [LARGE SCALE GENOMIC DNA]</scope>
    <source>
        <strain evidence="3">cv. PBC81</strain>
    </source>
</reference>
<accession>A0A2G2WDH2</accession>
<gene>
    <name evidence="2" type="ORF">CQW23_17341</name>
</gene>
<organism evidence="2 3">
    <name type="scientific">Capsicum baccatum</name>
    <name type="common">Peruvian pepper</name>
    <dbReference type="NCBI Taxonomy" id="33114"/>
    <lineage>
        <taxon>Eukaryota</taxon>
        <taxon>Viridiplantae</taxon>
        <taxon>Streptophyta</taxon>
        <taxon>Embryophyta</taxon>
        <taxon>Tracheophyta</taxon>
        <taxon>Spermatophyta</taxon>
        <taxon>Magnoliopsida</taxon>
        <taxon>eudicotyledons</taxon>
        <taxon>Gunneridae</taxon>
        <taxon>Pentapetalae</taxon>
        <taxon>asterids</taxon>
        <taxon>lamiids</taxon>
        <taxon>Solanales</taxon>
        <taxon>Solanaceae</taxon>
        <taxon>Solanoideae</taxon>
        <taxon>Capsiceae</taxon>
        <taxon>Capsicum</taxon>
    </lineage>
</organism>
<feature type="compositionally biased region" description="Polar residues" evidence="1">
    <location>
        <begin position="1"/>
        <end position="25"/>
    </location>
</feature>
<proteinExistence type="predicted"/>
<dbReference type="EMBL" id="MLFT02000007">
    <property type="protein sequence ID" value="PHT43316.1"/>
    <property type="molecule type" value="Genomic_DNA"/>
</dbReference>